<name>A0ABR8XT00_9BACL</name>
<evidence type="ECO:0000313" key="3">
    <source>
        <dbReference type="Proteomes" id="UP000600565"/>
    </source>
</evidence>
<feature type="region of interest" description="Disordered" evidence="1">
    <location>
        <begin position="1"/>
        <end position="26"/>
    </location>
</feature>
<sequence length="64" mass="6775">MMEGSVKGPVSVAESADDEDDEDEDLGSALDVLGMMPLTEGIGLIPTNAEYNRALYKSLRKAGT</sequence>
<evidence type="ECO:0000256" key="1">
    <source>
        <dbReference type="SAM" id="MobiDB-lite"/>
    </source>
</evidence>
<comment type="caution">
    <text evidence="2">The sequence shown here is derived from an EMBL/GenBank/DDBJ whole genome shotgun (WGS) entry which is preliminary data.</text>
</comment>
<proteinExistence type="predicted"/>
<gene>
    <name evidence="2" type="ORF">H9632_18605</name>
</gene>
<dbReference type="EMBL" id="JACSPW010000036">
    <property type="protein sequence ID" value="MBD8035069.1"/>
    <property type="molecule type" value="Genomic_DNA"/>
</dbReference>
<feature type="compositionally biased region" description="Acidic residues" evidence="1">
    <location>
        <begin position="15"/>
        <end position="26"/>
    </location>
</feature>
<organism evidence="2 3">
    <name type="scientific">Solibacillus merdavium</name>
    <dbReference type="NCBI Taxonomy" id="2762218"/>
    <lineage>
        <taxon>Bacteria</taxon>
        <taxon>Bacillati</taxon>
        <taxon>Bacillota</taxon>
        <taxon>Bacilli</taxon>
        <taxon>Bacillales</taxon>
        <taxon>Caryophanaceae</taxon>
        <taxon>Solibacillus</taxon>
    </lineage>
</organism>
<reference evidence="2 3" key="1">
    <citation type="submission" date="2020-08" db="EMBL/GenBank/DDBJ databases">
        <title>A Genomic Blueprint of the Chicken Gut Microbiome.</title>
        <authorList>
            <person name="Gilroy R."/>
            <person name="Ravi A."/>
            <person name="Getino M."/>
            <person name="Pursley I."/>
            <person name="Horton D.L."/>
            <person name="Alikhan N.-F."/>
            <person name="Baker D."/>
            <person name="Gharbi K."/>
            <person name="Hall N."/>
            <person name="Watson M."/>
            <person name="Adriaenssens E.M."/>
            <person name="Foster-Nyarko E."/>
            <person name="Jarju S."/>
            <person name="Secka A."/>
            <person name="Antonio M."/>
            <person name="Oren A."/>
            <person name="Chaudhuri R."/>
            <person name="La Ragione R.M."/>
            <person name="Hildebrand F."/>
            <person name="Pallen M.J."/>
        </authorList>
    </citation>
    <scope>NUCLEOTIDE SEQUENCE [LARGE SCALE GENOMIC DNA]</scope>
    <source>
        <strain evidence="2 3">Sa1YVA6</strain>
    </source>
</reference>
<protein>
    <submittedName>
        <fullName evidence="2">Uncharacterized protein</fullName>
    </submittedName>
</protein>
<evidence type="ECO:0000313" key="2">
    <source>
        <dbReference type="EMBL" id="MBD8035069.1"/>
    </source>
</evidence>
<dbReference type="Proteomes" id="UP000600565">
    <property type="component" value="Unassembled WGS sequence"/>
</dbReference>
<keyword evidence="3" id="KW-1185">Reference proteome</keyword>
<accession>A0ABR8XT00</accession>
<dbReference type="RefSeq" id="WP_191705545.1">
    <property type="nucleotide sequence ID" value="NZ_JACSPW010000036.1"/>
</dbReference>